<comment type="caution">
    <text evidence="3">The sequence shown here is derived from an EMBL/GenBank/DDBJ whole genome shotgun (WGS) entry which is preliminary data.</text>
</comment>
<gene>
    <name evidence="3" type="ORF">IAA08_05175</name>
</gene>
<feature type="chain" id="PRO_5038602467" evidence="1">
    <location>
        <begin position="20"/>
        <end position="221"/>
    </location>
</feature>
<dbReference type="Proteomes" id="UP000824024">
    <property type="component" value="Unassembled WGS sequence"/>
</dbReference>
<organism evidence="3 4">
    <name type="scientific">Candidatus Eubacterium avistercoris</name>
    <dbReference type="NCBI Taxonomy" id="2838567"/>
    <lineage>
        <taxon>Bacteria</taxon>
        <taxon>Bacillati</taxon>
        <taxon>Bacillota</taxon>
        <taxon>Clostridia</taxon>
        <taxon>Eubacteriales</taxon>
        <taxon>Eubacteriaceae</taxon>
        <taxon>Eubacterium</taxon>
    </lineage>
</organism>
<reference evidence="3" key="2">
    <citation type="submission" date="2021-04" db="EMBL/GenBank/DDBJ databases">
        <authorList>
            <person name="Gilroy R."/>
        </authorList>
    </citation>
    <scope>NUCLEOTIDE SEQUENCE</scope>
    <source>
        <strain evidence="3">CHK192-9172</strain>
    </source>
</reference>
<protein>
    <submittedName>
        <fullName evidence="3">DUF4097 domain-containing protein</fullName>
    </submittedName>
</protein>
<reference evidence="3" key="1">
    <citation type="journal article" date="2021" name="PeerJ">
        <title>Extensive microbial diversity within the chicken gut microbiome revealed by metagenomics and culture.</title>
        <authorList>
            <person name="Gilroy R."/>
            <person name="Ravi A."/>
            <person name="Getino M."/>
            <person name="Pursley I."/>
            <person name="Horton D.L."/>
            <person name="Alikhan N.F."/>
            <person name="Baker D."/>
            <person name="Gharbi K."/>
            <person name="Hall N."/>
            <person name="Watson M."/>
            <person name="Adriaenssens E.M."/>
            <person name="Foster-Nyarko E."/>
            <person name="Jarju S."/>
            <person name="Secka A."/>
            <person name="Antonio M."/>
            <person name="Oren A."/>
            <person name="Chaudhuri R.R."/>
            <person name="La Ragione R."/>
            <person name="Hildebrand F."/>
            <person name="Pallen M.J."/>
        </authorList>
    </citation>
    <scope>NUCLEOTIDE SEQUENCE</scope>
    <source>
        <strain evidence="3">CHK192-9172</strain>
    </source>
</reference>
<evidence type="ECO:0000259" key="2">
    <source>
        <dbReference type="Pfam" id="PF13349"/>
    </source>
</evidence>
<accession>A0A9D2D2I3</accession>
<name>A0A9D2D2I3_9FIRM</name>
<dbReference type="PROSITE" id="PS51257">
    <property type="entry name" value="PROKAR_LIPOPROTEIN"/>
    <property type="match status" value="1"/>
</dbReference>
<proteinExistence type="predicted"/>
<evidence type="ECO:0000313" key="3">
    <source>
        <dbReference type="EMBL" id="HIZ07310.1"/>
    </source>
</evidence>
<keyword evidence="1" id="KW-0732">Signal</keyword>
<dbReference type="EMBL" id="DXCH01000144">
    <property type="protein sequence ID" value="HIZ07310.1"/>
    <property type="molecule type" value="Genomic_DNA"/>
</dbReference>
<dbReference type="Pfam" id="PF13349">
    <property type="entry name" value="DUF4097"/>
    <property type="match status" value="1"/>
</dbReference>
<evidence type="ECO:0000313" key="4">
    <source>
        <dbReference type="Proteomes" id="UP000824024"/>
    </source>
</evidence>
<sequence>MKKTISIILCVILCSFIFAGCAGGGSEPFEKKTYTPDVRIRGIDLDVRDREITVEASGDDQVHIQYSENSKEYYDISVSDDQMLTMTAASDKGLSDYIGGKTSAEDRKILLQIPDGLLEDLTLSTTNEDITVPGLTVTKNIDISSNGGNVIFENLDTGIALTLNAKNGNISGTIVGSYDDFAIRSEIKKGDSNLPGDKDTGAKTLDVSCNNGDIEIAFVKQ</sequence>
<evidence type="ECO:0000256" key="1">
    <source>
        <dbReference type="SAM" id="SignalP"/>
    </source>
</evidence>
<dbReference type="InterPro" id="IPR025164">
    <property type="entry name" value="Toastrack_DUF4097"/>
</dbReference>
<feature type="signal peptide" evidence="1">
    <location>
        <begin position="1"/>
        <end position="19"/>
    </location>
</feature>
<dbReference type="Gene3D" id="2.160.20.120">
    <property type="match status" value="1"/>
</dbReference>
<dbReference type="AlphaFoldDB" id="A0A9D2D2I3"/>
<feature type="domain" description="DUF4097" evidence="2">
    <location>
        <begin position="41"/>
        <end position="218"/>
    </location>
</feature>